<accession>A0A1W2EJ10</accession>
<evidence type="ECO:0000256" key="4">
    <source>
        <dbReference type="ARBA" id="ARBA00022827"/>
    </source>
</evidence>
<evidence type="ECO:0000256" key="3">
    <source>
        <dbReference type="ARBA" id="ARBA00022630"/>
    </source>
</evidence>
<keyword evidence="3" id="KW-0285">Flavoprotein</keyword>
<feature type="domain" description="Acyl-CoA dehydrogenase/oxidase C-terminal" evidence="6">
    <location>
        <begin position="189"/>
        <end position="296"/>
    </location>
</feature>
<dbReference type="Pfam" id="PF02771">
    <property type="entry name" value="Acyl-CoA_dh_N"/>
    <property type="match status" value="1"/>
</dbReference>
<comment type="similarity">
    <text evidence="2">Belongs to the acyl-CoA dehydrogenase family.</text>
</comment>
<dbReference type="AlphaFoldDB" id="A0A1W2EJ10"/>
<dbReference type="InterPro" id="IPR009100">
    <property type="entry name" value="AcylCoA_DH/oxidase_NM_dom_sf"/>
</dbReference>
<evidence type="ECO:0000259" key="7">
    <source>
        <dbReference type="Pfam" id="PF02771"/>
    </source>
</evidence>
<dbReference type="Gene3D" id="1.20.140.10">
    <property type="entry name" value="Butyryl-CoA Dehydrogenase, subunit A, domain 3"/>
    <property type="match status" value="1"/>
</dbReference>
<dbReference type="Gene3D" id="2.40.110.10">
    <property type="entry name" value="Butyryl-CoA Dehydrogenase, subunit A, domain 2"/>
    <property type="match status" value="1"/>
</dbReference>
<sequence length="320" mass="33920">MDFTFDDTQREIADLTAAVLRRDPDQAWKALGQAGLLTLSIPERLGGDGLGVIETCAVLAEVGRAGVVTPAMATLALGVLPIVHMGTAEQQDRLLAEPGVVTAALDGQADASEGRLTGTKTHVLYAEDARHILVVAGDDVYVVDPADVTMTRTYSSSGTPEYSIRLDGAKGERLGEAATLQAFALAGAAATGDGLLAGALALTSEHIRTREQFGKPLATFQAVSQQIADVYVAARTLHLAAWSAIWRLHANLDAGKAIDVAAYWLAEELPKAMHTCHHLHGGIGVDITYPMHRYYSLGKDLVRFVGGAEQRLDQLGARCS</sequence>
<dbReference type="EMBL" id="FWXV01000003">
    <property type="protein sequence ID" value="SMD09699.1"/>
    <property type="molecule type" value="Genomic_DNA"/>
</dbReference>
<dbReference type="SUPFAM" id="SSF47203">
    <property type="entry name" value="Acyl-CoA dehydrogenase C-terminal domain-like"/>
    <property type="match status" value="1"/>
</dbReference>
<dbReference type="InterPro" id="IPR036250">
    <property type="entry name" value="AcylCo_DH-like_C"/>
</dbReference>
<keyword evidence="4" id="KW-0274">FAD</keyword>
<keyword evidence="9" id="KW-1185">Reference proteome</keyword>
<dbReference type="InterPro" id="IPR009075">
    <property type="entry name" value="AcylCo_DH/oxidase_C"/>
</dbReference>
<proteinExistence type="inferred from homology"/>
<dbReference type="Gene3D" id="1.10.540.10">
    <property type="entry name" value="Acyl-CoA dehydrogenase/oxidase, N-terminal domain"/>
    <property type="match status" value="1"/>
</dbReference>
<dbReference type="Proteomes" id="UP000192674">
    <property type="component" value="Unassembled WGS sequence"/>
</dbReference>
<gene>
    <name evidence="8" type="ORF">SAMN05661093_04495</name>
</gene>
<evidence type="ECO:0000256" key="2">
    <source>
        <dbReference type="ARBA" id="ARBA00009347"/>
    </source>
</evidence>
<dbReference type="Pfam" id="PF00441">
    <property type="entry name" value="Acyl-CoA_dh_1"/>
    <property type="match status" value="1"/>
</dbReference>
<dbReference type="PANTHER" id="PTHR43884">
    <property type="entry name" value="ACYL-COA DEHYDROGENASE"/>
    <property type="match status" value="1"/>
</dbReference>
<keyword evidence="5" id="KW-0560">Oxidoreductase</keyword>
<evidence type="ECO:0000313" key="8">
    <source>
        <dbReference type="EMBL" id="SMD09699.1"/>
    </source>
</evidence>
<dbReference type="SUPFAM" id="SSF56645">
    <property type="entry name" value="Acyl-CoA dehydrogenase NM domain-like"/>
    <property type="match status" value="1"/>
</dbReference>
<evidence type="ECO:0008006" key="10">
    <source>
        <dbReference type="Google" id="ProtNLM"/>
    </source>
</evidence>
<dbReference type="GO" id="GO:0003995">
    <property type="term" value="F:acyl-CoA dehydrogenase activity"/>
    <property type="evidence" value="ECO:0007669"/>
    <property type="project" value="TreeGrafter"/>
</dbReference>
<dbReference type="InterPro" id="IPR046373">
    <property type="entry name" value="Acyl-CoA_Oxase/DH_mid-dom_sf"/>
</dbReference>
<comment type="cofactor">
    <cofactor evidence="1">
        <name>FAD</name>
        <dbReference type="ChEBI" id="CHEBI:57692"/>
    </cofactor>
</comment>
<dbReference type="InterPro" id="IPR013786">
    <property type="entry name" value="AcylCoA_DH/ox_N"/>
</dbReference>
<evidence type="ECO:0000256" key="5">
    <source>
        <dbReference type="ARBA" id="ARBA00023002"/>
    </source>
</evidence>
<protein>
    <recommendedName>
        <fullName evidence="10">Acyl-CoA dehydrogenase</fullName>
    </recommendedName>
</protein>
<organism evidence="8 9">
    <name type="scientific">Kibdelosporangium aridum</name>
    <dbReference type="NCBI Taxonomy" id="2030"/>
    <lineage>
        <taxon>Bacteria</taxon>
        <taxon>Bacillati</taxon>
        <taxon>Actinomycetota</taxon>
        <taxon>Actinomycetes</taxon>
        <taxon>Pseudonocardiales</taxon>
        <taxon>Pseudonocardiaceae</taxon>
        <taxon>Kibdelosporangium</taxon>
    </lineage>
</organism>
<dbReference type="RefSeq" id="WP_084428743.1">
    <property type="nucleotide sequence ID" value="NZ_FWXV01000003.1"/>
</dbReference>
<evidence type="ECO:0000313" key="9">
    <source>
        <dbReference type="Proteomes" id="UP000192674"/>
    </source>
</evidence>
<evidence type="ECO:0000259" key="6">
    <source>
        <dbReference type="Pfam" id="PF00441"/>
    </source>
</evidence>
<reference evidence="8 9" key="1">
    <citation type="submission" date="2017-04" db="EMBL/GenBank/DDBJ databases">
        <authorList>
            <person name="Afonso C.L."/>
            <person name="Miller P.J."/>
            <person name="Scott M.A."/>
            <person name="Spackman E."/>
            <person name="Goraichik I."/>
            <person name="Dimitrov K.M."/>
            <person name="Suarez D.L."/>
            <person name="Swayne D.E."/>
        </authorList>
    </citation>
    <scope>NUCLEOTIDE SEQUENCE [LARGE SCALE GENOMIC DNA]</scope>
    <source>
        <strain evidence="8 9">DSM 43828</strain>
    </source>
</reference>
<name>A0A1W2EJ10_KIBAR</name>
<dbReference type="InterPro" id="IPR037069">
    <property type="entry name" value="AcylCoA_DH/ox_N_sf"/>
</dbReference>
<dbReference type="PANTHER" id="PTHR43884:SF20">
    <property type="entry name" value="ACYL-COA DEHYDROGENASE FADE28"/>
    <property type="match status" value="1"/>
</dbReference>
<dbReference type="OrthoDB" id="4319499at2"/>
<evidence type="ECO:0000256" key="1">
    <source>
        <dbReference type="ARBA" id="ARBA00001974"/>
    </source>
</evidence>
<feature type="domain" description="Acyl-CoA dehydrogenase/oxidase N-terminal" evidence="7">
    <location>
        <begin position="9"/>
        <end position="96"/>
    </location>
</feature>
<dbReference type="GO" id="GO:0050660">
    <property type="term" value="F:flavin adenine dinucleotide binding"/>
    <property type="evidence" value="ECO:0007669"/>
    <property type="project" value="InterPro"/>
</dbReference>